<name>A0ABV2AFC3_9EUKA</name>
<evidence type="ECO:0008006" key="4">
    <source>
        <dbReference type="Google" id="ProtNLM"/>
    </source>
</evidence>
<dbReference type="InterPro" id="IPR036770">
    <property type="entry name" value="Ankyrin_rpt-contain_sf"/>
</dbReference>
<evidence type="ECO:0000313" key="2">
    <source>
        <dbReference type="EMBL" id="MES1918370.1"/>
    </source>
</evidence>
<feature type="compositionally biased region" description="Acidic residues" evidence="1">
    <location>
        <begin position="13"/>
        <end position="25"/>
    </location>
</feature>
<proteinExistence type="predicted"/>
<evidence type="ECO:0000256" key="1">
    <source>
        <dbReference type="SAM" id="MobiDB-lite"/>
    </source>
</evidence>
<dbReference type="Proteomes" id="UP001439008">
    <property type="component" value="Unassembled WGS sequence"/>
</dbReference>
<dbReference type="EMBL" id="JBDODL010000049">
    <property type="protein sequence ID" value="MES1918370.1"/>
    <property type="molecule type" value="Genomic_DNA"/>
</dbReference>
<keyword evidence="3" id="KW-1185">Reference proteome</keyword>
<organism evidence="2 3">
    <name type="scientific">Bonamia ostreae</name>
    <dbReference type="NCBI Taxonomy" id="126728"/>
    <lineage>
        <taxon>Eukaryota</taxon>
        <taxon>Sar</taxon>
        <taxon>Rhizaria</taxon>
        <taxon>Endomyxa</taxon>
        <taxon>Ascetosporea</taxon>
        <taxon>Haplosporida</taxon>
        <taxon>Bonamia</taxon>
    </lineage>
</organism>
<feature type="compositionally biased region" description="Low complexity" evidence="1">
    <location>
        <begin position="30"/>
        <end position="39"/>
    </location>
</feature>
<comment type="caution">
    <text evidence="2">The sequence shown here is derived from an EMBL/GenBank/DDBJ whole genome shotgun (WGS) entry which is preliminary data.</text>
</comment>
<protein>
    <recommendedName>
        <fullName evidence="4">Ankyrin repeat protein</fullName>
    </recommendedName>
</protein>
<reference evidence="2 3" key="1">
    <citation type="journal article" date="2024" name="BMC Biol.">
        <title>Comparative genomics of Ascetosporea gives new insight into the evolutionary basis for animal parasitism in Rhizaria.</title>
        <authorList>
            <person name="Hiltunen Thoren M."/>
            <person name="Onut-Brannstrom I."/>
            <person name="Alfjorden A."/>
            <person name="Peckova H."/>
            <person name="Swords F."/>
            <person name="Hooper C."/>
            <person name="Holzer A.S."/>
            <person name="Bass D."/>
            <person name="Burki F."/>
        </authorList>
    </citation>
    <scope>NUCLEOTIDE SEQUENCE [LARGE SCALE GENOMIC DNA]</scope>
    <source>
        <strain evidence="2">20-A016</strain>
    </source>
</reference>
<feature type="compositionally biased region" description="Polar residues" evidence="1">
    <location>
        <begin position="53"/>
        <end position="62"/>
    </location>
</feature>
<evidence type="ECO:0000313" key="3">
    <source>
        <dbReference type="Proteomes" id="UP001439008"/>
    </source>
</evidence>
<dbReference type="Gene3D" id="1.25.40.20">
    <property type="entry name" value="Ankyrin repeat-containing domain"/>
    <property type="match status" value="1"/>
</dbReference>
<dbReference type="SUPFAM" id="SSF48403">
    <property type="entry name" value="Ankyrin repeat"/>
    <property type="match status" value="1"/>
</dbReference>
<gene>
    <name evidence="2" type="ORF">MHBO_000343</name>
</gene>
<sequence length="451" mass="52199">MSAAPNAKWLNSSEEDMEEEPDSEDRDFIAAEIENAANERSFGSQSDYDDMPTSENTISESPKNLKIDKNFYEKWSKRLYGKKMNNAVPVDKIPLTLRKANSKFGKLKIKISKIGRNRRQFEKALKKSSVRQMAHLLNNGAMEPWKLFLAGFKSWSTNKRKMDEKENAAVLWDFEHLKRLSNLSENGDKKSIKILNKIDGIYEKHFERKLFEKITSKSIANDFYKLLKGFDTKNPKSRETVLAVHLWSHQITNEWRSAITEGNCVRLFEILALGLNPKSEDYELDVQLAAENDRKNVLELLIDCGVKVDITECLAKSLFSDKTETAGFLLEKGADPDIKVESSKTYTEEKVPIVVEMLNRRQIECASLLVRKGADTNFDVLVTNAKGRKKKVGLLQYAQRFHLRKRFRKNEKMWNRLKLKRKANFEKTILTELPFKNLPEKALKRLLDYSF</sequence>
<accession>A0ABV2AFC3</accession>
<feature type="region of interest" description="Disordered" evidence="1">
    <location>
        <begin position="1"/>
        <end position="62"/>
    </location>
</feature>